<dbReference type="AlphaFoldDB" id="A0A0C3NSL7"/>
<evidence type="ECO:0000313" key="2">
    <source>
        <dbReference type="Proteomes" id="UP000054217"/>
    </source>
</evidence>
<gene>
    <name evidence="1" type="ORF">M404DRAFT_1000996</name>
</gene>
<evidence type="ECO:0000313" key="1">
    <source>
        <dbReference type="EMBL" id="KIO03825.1"/>
    </source>
</evidence>
<accession>A0A0C3NSL7</accession>
<dbReference type="InParanoid" id="A0A0C3NSL7"/>
<protein>
    <submittedName>
        <fullName evidence="1">Uncharacterized protein</fullName>
    </submittedName>
</protein>
<dbReference type="EMBL" id="KN831974">
    <property type="protein sequence ID" value="KIO03825.1"/>
    <property type="molecule type" value="Genomic_DNA"/>
</dbReference>
<dbReference type="HOGENOM" id="CLU_2489480_0_0_1"/>
<reference evidence="2" key="2">
    <citation type="submission" date="2015-01" db="EMBL/GenBank/DDBJ databases">
        <title>Evolutionary Origins and Diversification of the Mycorrhizal Mutualists.</title>
        <authorList>
            <consortium name="DOE Joint Genome Institute"/>
            <consortium name="Mycorrhizal Genomics Consortium"/>
            <person name="Kohler A."/>
            <person name="Kuo A."/>
            <person name="Nagy L.G."/>
            <person name="Floudas D."/>
            <person name="Copeland A."/>
            <person name="Barry K.W."/>
            <person name="Cichocki N."/>
            <person name="Veneault-Fourrey C."/>
            <person name="LaButti K."/>
            <person name="Lindquist E.A."/>
            <person name="Lipzen A."/>
            <person name="Lundell T."/>
            <person name="Morin E."/>
            <person name="Murat C."/>
            <person name="Riley R."/>
            <person name="Ohm R."/>
            <person name="Sun H."/>
            <person name="Tunlid A."/>
            <person name="Henrissat B."/>
            <person name="Grigoriev I.V."/>
            <person name="Hibbett D.S."/>
            <person name="Martin F."/>
        </authorList>
    </citation>
    <scope>NUCLEOTIDE SEQUENCE [LARGE SCALE GENOMIC DNA]</scope>
    <source>
        <strain evidence="2">Marx 270</strain>
    </source>
</reference>
<name>A0A0C3NSL7_PISTI</name>
<proteinExistence type="predicted"/>
<dbReference type="Proteomes" id="UP000054217">
    <property type="component" value="Unassembled WGS sequence"/>
</dbReference>
<dbReference type="OrthoDB" id="10416406at2759"/>
<reference evidence="1 2" key="1">
    <citation type="submission" date="2014-04" db="EMBL/GenBank/DDBJ databases">
        <authorList>
            <consortium name="DOE Joint Genome Institute"/>
            <person name="Kuo A."/>
            <person name="Kohler A."/>
            <person name="Costa M.D."/>
            <person name="Nagy L.G."/>
            <person name="Floudas D."/>
            <person name="Copeland A."/>
            <person name="Barry K.W."/>
            <person name="Cichocki N."/>
            <person name="Veneault-Fourrey C."/>
            <person name="LaButti K."/>
            <person name="Lindquist E.A."/>
            <person name="Lipzen A."/>
            <person name="Lundell T."/>
            <person name="Morin E."/>
            <person name="Murat C."/>
            <person name="Sun H."/>
            <person name="Tunlid A."/>
            <person name="Henrissat B."/>
            <person name="Grigoriev I.V."/>
            <person name="Hibbett D.S."/>
            <person name="Martin F."/>
            <person name="Nordberg H.P."/>
            <person name="Cantor M.N."/>
            <person name="Hua S.X."/>
        </authorList>
    </citation>
    <scope>NUCLEOTIDE SEQUENCE [LARGE SCALE GENOMIC DNA]</scope>
    <source>
        <strain evidence="1 2">Marx 270</strain>
    </source>
</reference>
<feature type="non-terminal residue" evidence="1">
    <location>
        <position position="88"/>
    </location>
</feature>
<organism evidence="1 2">
    <name type="scientific">Pisolithus tinctorius Marx 270</name>
    <dbReference type="NCBI Taxonomy" id="870435"/>
    <lineage>
        <taxon>Eukaryota</taxon>
        <taxon>Fungi</taxon>
        <taxon>Dikarya</taxon>
        <taxon>Basidiomycota</taxon>
        <taxon>Agaricomycotina</taxon>
        <taxon>Agaricomycetes</taxon>
        <taxon>Agaricomycetidae</taxon>
        <taxon>Boletales</taxon>
        <taxon>Sclerodermatineae</taxon>
        <taxon>Pisolithaceae</taxon>
        <taxon>Pisolithus</taxon>
    </lineage>
</organism>
<sequence>MLIFVVRDTFGRLFEYLARFSTGSLAFRDPDATVQQLQNGAFSIVVAAELVATFSFWWVRVLLGRFVDISGSGTRILSVHFASNRFSS</sequence>
<keyword evidence="2" id="KW-1185">Reference proteome</keyword>